<feature type="transmembrane region" description="Helical" evidence="8">
    <location>
        <begin position="333"/>
        <end position="355"/>
    </location>
</feature>
<evidence type="ECO:0000256" key="3">
    <source>
        <dbReference type="ARBA" id="ARBA00022448"/>
    </source>
</evidence>
<feature type="domain" description="Major facilitator superfamily (MFS) profile" evidence="9">
    <location>
        <begin position="27"/>
        <end position="522"/>
    </location>
</feature>
<dbReference type="GO" id="GO:0005366">
    <property type="term" value="F:myo-inositol:proton symporter activity"/>
    <property type="evidence" value="ECO:0007669"/>
    <property type="project" value="TreeGrafter"/>
</dbReference>
<dbReference type="Proteomes" id="UP000694867">
    <property type="component" value="Unplaced"/>
</dbReference>
<sequence length="542" mass="59228">MHGGPSFTPTSATGPANVQTTVYLYVAALLSAVGGFLFGYDTGVVSGALLQLRDHFKLDLVWQEWVVAITIAGAWLFAILAGKLNDLLGRKFIVIIASSLFTLGSGLMAGAQSRWWLLSGRLIVGFGVGLSSMTVPLYIAEVSPMQYRGKLVTINQLFITAGQFCAAVVDGIFSTDPDNGWRFMLGLAAVPAVFQFTGFLWMPESPRWLAGKGRNDEAYTVLRKLRGKNADIEDEFNAIKASGKEVNAEKSCAIIEVLADPFLRKRLLVGVMFMVFQQIIAINTVMYYSASIIEMAGFRDQSQAIWLSAGVAFINFAFTIVGVLLVERVGRRTLTLSSLLGVIFSLGVLSAAFYAGNINSPAVTFNVSDSSPCDVYETCGTCIADSLCAFYHNADSLKAACVLRHVNETAQHPVDWIKETSMCPVPNHLGWITLTGLGLYLVFFAPGMGPMPWTVNSELYPLWCRSTCFSIATSFNWLFNFLVAMTFLSLTEALTQQGAFLLYAVCAVAGFIFFYFMQPETKNTSLEDVKARSNQAVTISRH</sequence>
<feature type="transmembrane region" description="Helical" evidence="8">
    <location>
        <begin position="92"/>
        <end position="109"/>
    </location>
</feature>
<keyword evidence="10" id="KW-1185">Reference proteome</keyword>
<dbReference type="PROSITE" id="PS50850">
    <property type="entry name" value="MFS"/>
    <property type="match status" value="1"/>
</dbReference>
<keyword evidence="6 8" id="KW-0472">Membrane</keyword>
<keyword evidence="4 8" id="KW-0812">Transmembrane</keyword>
<dbReference type="RefSeq" id="XP_003737234.1">
    <property type="nucleotide sequence ID" value="XM_003737186.2"/>
</dbReference>
<dbReference type="PROSITE" id="PS00217">
    <property type="entry name" value="SUGAR_TRANSPORT_2"/>
    <property type="match status" value="1"/>
</dbReference>
<evidence type="ECO:0000313" key="10">
    <source>
        <dbReference type="Proteomes" id="UP000694867"/>
    </source>
</evidence>
<feature type="transmembrane region" description="Helical" evidence="8">
    <location>
        <begin position="21"/>
        <end position="40"/>
    </location>
</feature>
<gene>
    <name evidence="11" type="primary">LOC100902910</name>
</gene>
<feature type="transmembrane region" description="Helical" evidence="8">
    <location>
        <begin position="115"/>
        <end position="139"/>
    </location>
</feature>
<dbReference type="GO" id="GO:0016324">
    <property type="term" value="C:apical plasma membrane"/>
    <property type="evidence" value="ECO:0007669"/>
    <property type="project" value="TreeGrafter"/>
</dbReference>
<evidence type="ECO:0000256" key="5">
    <source>
        <dbReference type="ARBA" id="ARBA00022989"/>
    </source>
</evidence>
<feature type="transmembrane region" description="Helical" evidence="8">
    <location>
        <begin position="60"/>
        <end position="80"/>
    </location>
</feature>
<accession>A0AAJ6QM40</accession>
<protein>
    <submittedName>
        <fullName evidence="11">Proton myo-inositol cotransporter</fullName>
    </submittedName>
</protein>
<keyword evidence="3 7" id="KW-0813">Transport</keyword>
<dbReference type="InterPro" id="IPR005828">
    <property type="entry name" value="MFS_sugar_transport-like"/>
</dbReference>
<organism evidence="10 11">
    <name type="scientific">Galendromus occidentalis</name>
    <name type="common">western predatory mite</name>
    <dbReference type="NCBI Taxonomy" id="34638"/>
    <lineage>
        <taxon>Eukaryota</taxon>
        <taxon>Metazoa</taxon>
        <taxon>Ecdysozoa</taxon>
        <taxon>Arthropoda</taxon>
        <taxon>Chelicerata</taxon>
        <taxon>Arachnida</taxon>
        <taxon>Acari</taxon>
        <taxon>Parasitiformes</taxon>
        <taxon>Mesostigmata</taxon>
        <taxon>Gamasina</taxon>
        <taxon>Phytoseioidea</taxon>
        <taxon>Phytoseiidae</taxon>
        <taxon>Typhlodrominae</taxon>
        <taxon>Galendromus</taxon>
    </lineage>
</organism>
<evidence type="ECO:0000256" key="2">
    <source>
        <dbReference type="ARBA" id="ARBA00010992"/>
    </source>
</evidence>
<evidence type="ECO:0000313" key="11">
    <source>
        <dbReference type="RefSeq" id="XP_003737234.1"/>
    </source>
</evidence>
<proteinExistence type="inferred from homology"/>
<dbReference type="InterPro" id="IPR020846">
    <property type="entry name" value="MFS_dom"/>
</dbReference>
<dbReference type="AlphaFoldDB" id="A0AAJ6QM40"/>
<evidence type="ECO:0000259" key="9">
    <source>
        <dbReference type="PROSITE" id="PS50850"/>
    </source>
</evidence>
<feature type="transmembrane region" description="Helical" evidence="8">
    <location>
        <begin position="181"/>
        <end position="202"/>
    </location>
</feature>
<dbReference type="Gene3D" id="1.20.1250.20">
    <property type="entry name" value="MFS general substrate transporter like domains"/>
    <property type="match status" value="2"/>
</dbReference>
<feature type="transmembrane region" description="Helical" evidence="8">
    <location>
        <begin position="428"/>
        <end position="447"/>
    </location>
</feature>
<dbReference type="SUPFAM" id="SSF103473">
    <property type="entry name" value="MFS general substrate transporter"/>
    <property type="match status" value="1"/>
</dbReference>
<feature type="transmembrane region" description="Helical" evidence="8">
    <location>
        <begin position="500"/>
        <end position="517"/>
    </location>
</feature>
<dbReference type="NCBIfam" id="TIGR00879">
    <property type="entry name" value="SP"/>
    <property type="match status" value="1"/>
</dbReference>
<feature type="transmembrane region" description="Helical" evidence="8">
    <location>
        <begin position="267"/>
        <end position="293"/>
    </location>
</feature>
<feature type="transmembrane region" description="Helical" evidence="8">
    <location>
        <begin position="151"/>
        <end position="169"/>
    </location>
</feature>
<evidence type="ECO:0000256" key="6">
    <source>
        <dbReference type="ARBA" id="ARBA00023136"/>
    </source>
</evidence>
<dbReference type="PANTHER" id="PTHR48020">
    <property type="entry name" value="PROTON MYO-INOSITOL COTRANSPORTER"/>
    <property type="match status" value="1"/>
</dbReference>
<dbReference type="PROSITE" id="PS00216">
    <property type="entry name" value="SUGAR_TRANSPORT_1"/>
    <property type="match status" value="1"/>
</dbReference>
<dbReference type="InterPro" id="IPR005829">
    <property type="entry name" value="Sugar_transporter_CS"/>
</dbReference>
<comment type="subcellular location">
    <subcellularLocation>
        <location evidence="1">Membrane</location>
        <topology evidence="1">Multi-pass membrane protein</topology>
    </subcellularLocation>
</comment>
<keyword evidence="5 8" id="KW-1133">Transmembrane helix</keyword>
<evidence type="ECO:0000256" key="7">
    <source>
        <dbReference type="RuleBase" id="RU003346"/>
    </source>
</evidence>
<dbReference type="PRINTS" id="PR00171">
    <property type="entry name" value="SUGRTRNSPORT"/>
</dbReference>
<comment type="similarity">
    <text evidence="2 7">Belongs to the major facilitator superfamily. Sugar transporter (TC 2.A.1.1) family.</text>
</comment>
<feature type="transmembrane region" description="Helical" evidence="8">
    <location>
        <begin position="305"/>
        <end position="326"/>
    </location>
</feature>
<dbReference type="InterPro" id="IPR050814">
    <property type="entry name" value="Myo-inositol_Transporter"/>
</dbReference>
<dbReference type="InterPro" id="IPR036259">
    <property type="entry name" value="MFS_trans_sf"/>
</dbReference>
<dbReference type="InterPro" id="IPR003663">
    <property type="entry name" value="Sugar/inositol_transpt"/>
</dbReference>
<dbReference type="Pfam" id="PF00083">
    <property type="entry name" value="Sugar_tr"/>
    <property type="match status" value="2"/>
</dbReference>
<name>A0AAJ6QM40_9ACAR</name>
<dbReference type="PANTHER" id="PTHR48020:SF12">
    <property type="entry name" value="PROTON MYO-INOSITOL COTRANSPORTER"/>
    <property type="match status" value="1"/>
</dbReference>
<reference evidence="11" key="1">
    <citation type="submission" date="2025-08" db="UniProtKB">
        <authorList>
            <consortium name="RefSeq"/>
        </authorList>
    </citation>
    <scope>IDENTIFICATION</scope>
</reference>
<dbReference type="GeneID" id="100902910"/>
<evidence type="ECO:0000256" key="4">
    <source>
        <dbReference type="ARBA" id="ARBA00022692"/>
    </source>
</evidence>
<evidence type="ECO:0000256" key="8">
    <source>
        <dbReference type="SAM" id="Phobius"/>
    </source>
</evidence>
<feature type="transmembrane region" description="Helical" evidence="8">
    <location>
        <begin position="468"/>
        <end position="488"/>
    </location>
</feature>
<dbReference type="KEGG" id="goe:100902910"/>
<evidence type="ECO:0000256" key="1">
    <source>
        <dbReference type="ARBA" id="ARBA00004141"/>
    </source>
</evidence>